<organism evidence="5 6">
    <name type="scientific">[Clostridium] polysaccharolyticum</name>
    <dbReference type="NCBI Taxonomy" id="29364"/>
    <lineage>
        <taxon>Bacteria</taxon>
        <taxon>Bacillati</taxon>
        <taxon>Bacillota</taxon>
        <taxon>Clostridia</taxon>
        <taxon>Lachnospirales</taxon>
        <taxon>Lachnospiraceae</taxon>
    </lineage>
</organism>
<feature type="domain" description="HIT" evidence="4">
    <location>
        <begin position="6"/>
        <end position="113"/>
    </location>
</feature>
<dbReference type="PRINTS" id="PR00332">
    <property type="entry name" value="HISTRIAD"/>
</dbReference>
<dbReference type="PANTHER" id="PTHR46648:SF1">
    <property type="entry name" value="ADENOSINE 5'-MONOPHOSPHORAMIDASE HNT1"/>
    <property type="match status" value="1"/>
</dbReference>
<gene>
    <name evidence="5" type="ORF">SAMN04487772_11374</name>
</gene>
<dbReference type="EMBL" id="FOHN01000013">
    <property type="protein sequence ID" value="SET29029.1"/>
    <property type="molecule type" value="Genomic_DNA"/>
</dbReference>
<keyword evidence="6" id="KW-1185">Reference proteome</keyword>
<name>A0A1I0D9Z6_9FIRM</name>
<accession>A0A1I0D9Z6</accession>
<dbReference type="SUPFAM" id="SSF54197">
    <property type="entry name" value="HIT-like"/>
    <property type="match status" value="1"/>
</dbReference>
<evidence type="ECO:0000256" key="2">
    <source>
        <dbReference type="PIRSR" id="PIRSR601310-3"/>
    </source>
</evidence>
<dbReference type="CDD" id="cd01277">
    <property type="entry name" value="HINT_subgroup"/>
    <property type="match status" value="1"/>
</dbReference>
<dbReference type="PROSITE" id="PS00892">
    <property type="entry name" value="HIT_1"/>
    <property type="match status" value="1"/>
</dbReference>
<dbReference type="OrthoDB" id="9784774at2"/>
<dbReference type="Pfam" id="PF01230">
    <property type="entry name" value="HIT"/>
    <property type="match status" value="1"/>
</dbReference>
<proteinExistence type="predicted"/>
<dbReference type="GO" id="GO:0003824">
    <property type="term" value="F:catalytic activity"/>
    <property type="evidence" value="ECO:0007669"/>
    <property type="project" value="InterPro"/>
</dbReference>
<dbReference type="AlphaFoldDB" id="A0A1I0D9Z6"/>
<reference evidence="5 6" key="1">
    <citation type="submission" date="2016-10" db="EMBL/GenBank/DDBJ databases">
        <authorList>
            <person name="de Groot N.N."/>
        </authorList>
    </citation>
    <scope>NUCLEOTIDE SEQUENCE [LARGE SCALE GENOMIC DNA]</scope>
    <source>
        <strain evidence="5 6">DSM 1801</strain>
    </source>
</reference>
<dbReference type="PROSITE" id="PS51084">
    <property type="entry name" value="HIT_2"/>
    <property type="match status" value="1"/>
</dbReference>
<evidence type="ECO:0000256" key="1">
    <source>
        <dbReference type="PIRSR" id="PIRSR601310-1"/>
    </source>
</evidence>
<dbReference type="Proteomes" id="UP000199800">
    <property type="component" value="Unassembled WGS sequence"/>
</dbReference>
<dbReference type="InterPro" id="IPR036265">
    <property type="entry name" value="HIT-like_sf"/>
</dbReference>
<dbReference type="InterPro" id="IPR019808">
    <property type="entry name" value="Histidine_triad_CS"/>
</dbReference>
<dbReference type="InterPro" id="IPR011146">
    <property type="entry name" value="HIT-like"/>
</dbReference>
<dbReference type="InterPro" id="IPR039384">
    <property type="entry name" value="HINT"/>
</dbReference>
<dbReference type="GO" id="GO:0009117">
    <property type="term" value="P:nucleotide metabolic process"/>
    <property type="evidence" value="ECO:0007669"/>
    <property type="project" value="TreeGrafter"/>
</dbReference>
<dbReference type="RefSeq" id="WP_092478054.1">
    <property type="nucleotide sequence ID" value="NZ_FOHN01000013.1"/>
</dbReference>
<evidence type="ECO:0000313" key="5">
    <source>
        <dbReference type="EMBL" id="SET29029.1"/>
    </source>
</evidence>
<feature type="short sequence motif" description="Histidine triad motif" evidence="2 3">
    <location>
        <begin position="98"/>
        <end position="102"/>
    </location>
</feature>
<dbReference type="PANTHER" id="PTHR46648">
    <property type="entry name" value="HIT FAMILY PROTEIN 1"/>
    <property type="match status" value="1"/>
</dbReference>
<protein>
    <submittedName>
        <fullName evidence="5">Histidine triad (HIT) family protein</fullName>
    </submittedName>
</protein>
<evidence type="ECO:0000256" key="3">
    <source>
        <dbReference type="PROSITE-ProRule" id="PRU00464"/>
    </source>
</evidence>
<dbReference type="InterPro" id="IPR001310">
    <property type="entry name" value="Histidine_triad_HIT"/>
</dbReference>
<sequence>MSENCIFCKIIEGDIPSTTLYEDEEFKVIFDIFPASKGHVIILPRYHAANIFELPQEITAKAFVLAKKIATVLKKVLGCDGINILQNNGEAAGQTVFHLHIHVIPRFKDDNMGLTWKQGQASLEVLEEIVTEAKKYL</sequence>
<dbReference type="STRING" id="29364.SAMN04487772_11374"/>
<evidence type="ECO:0000313" key="6">
    <source>
        <dbReference type="Proteomes" id="UP000199800"/>
    </source>
</evidence>
<evidence type="ECO:0000259" key="4">
    <source>
        <dbReference type="PROSITE" id="PS51084"/>
    </source>
</evidence>
<dbReference type="Gene3D" id="3.30.428.10">
    <property type="entry name" value="HIT-like"/>
    <property type="match status" value="1"/>
</dbReference>
<feature type="active site" description="Tele-AMP-histidine intermediate" evidence="1">
    <location>
        <position position="100"/>
    </location>
</feature>